<evidence type="ECO:0000256" key="1">
    <source>
        <dbReference type="SAM" id="MobiDB-lite"/>
    </source>
</evidence>
<reference evidence="2" key="1">
    <citation type="journal article" date="2017" name="Nature">
        <title>The sunflower genome provides insights into oil metabolism, flowering and Asterid evolution.</title>
        <authorList>
            <person name="Badouin H."/>
            <person name="Gouzy J."/>
            <person name="Grassa C.J."/>
            <person name="Murat F."/>
            <person name="Staton S.E."/>
            <person name="Cottret L."/>
            <person name="Lelandais-Briere C."/>
            <person name="Owens G.L."/>
            <person name="Carrere S."/>
            <person name="Mayjonade B."/>
            <person name="Legrand L."/>
            <person name="Gill N."/>
            <person name="Kane N.C."/>
            <person name="Bowers J.E."/>
            <person name="Hubner S."/>
            <person name="Bellec A."/>
            <person name="Berard A."/>
            <person name="Berges H."/>
            <person name="Blanchet N."/>
            <person name="Boniface M.C."/>
            <person name="Brunel D."/>
            <person name="Catrice O."/>
            <person name="Chaidir N."/>
            <person name="Claudel C."/>
            <person name="Donnadieu C."/>
            <person name="Faraut T."/>
            <person name="Fievet G."/>
            <person name="Helmstetter N."/>
            <person name="King M."/>
            <person name="Knapp S.J."/>
            <person name="Lai Z."/>
            <person name="Le Paslier M.C."/>
            <person name="Lippi Y."/>
            <person name="Lorenzon L."/>
            <person name="Mandel J.R."/>
            <person name="Marage G."/>
            <person name="Marchand G."/>
            <person name="Marquand E."/>
            <person name="Bret-Mestries E."/>
            <person name="Morien E."/>
            <person name="Nambeesan S."/>
            <person name="Nguyen T."/>
            <person name="Pegot-Espagnet P."/>
            <person name="Pouilly N."/>
            <person name="Raftis F."/>
            <person name="Sallet E."/>
            <person name="Schiex T."/>
            <person name="Thomas J."/>
            <person name="Vandecasteele C."/>
            <person name="Vares D."/>
            <person name="Vear F."/>
            <person name="Vautrin S."/>
            <person name="Crespi M."/>
            <person name="Mangin B."/>
            <person name="Burke J.M."/>
            <person name="Salse J."/>
            <person name="Munos S."/>
            <person name="Vincourt P."/>
            <person name="Rieseberg L.H."/>
            <person name="Langlade N.B."/>
        </authorList>
    </citation>
    <scope>NUCLEOTIDE SEQUENCE</scope>
    <source>
        <tissue evidence="2">Leaves</tissue>
    </source>
</reference>
<accession>A0A9K3N1L4</accession>
<comment type="caution">
    <text evidence="2">The sequence shown here is derived from an EMBL/GenBank/DDBJ whole genome shotgun (WGS) entry which is preliminary data.</text>
</comment>
<name>A0A9K3N1L4_HELAN</name>
<feature type="region of interest" description="Disordered" evidence="1">
    <location>
        <begin position="95"/>
        <end position="116"/>
    </location>
</feature>
<gene>
    <name evidence="2" type="ORF">HanXRQr2_Chr11g0510571</name>
</gene>
<dbReference type="EMBL" id="MNCJ02000326">
    <property type="protein sequence ID" value="KAF5783666.1"/>
    <property type="molecule type" value="Genomic_DNA"/>
</dbReference>
<dbReference type="AlphaFoldDB" id="A0A9K3N1L4"/>
<proteinExistence type="predicted"/>
<protein>
    <submittedName>
        <fullName evidence="2">Uncharacterized protein</fullName>
    </submittedName>
</protein>
<keyword evidence="3" id="KW-1185">Reference proteome</keyword>
<reference evidence="2" key="2">
    <citation type="submission" date="2020-06" db="EMBL/GenBank/DDBJ databases">
        <title>Helianthus annuus Genome sequencing and assembly Release 2.</title>
        <authorList>
            <person name="Gouzy J."/>
            <person name="Langlade N."/>
            <person name="Munos S."/>
        </authorList>
    </citation>
    <scope>NUCLEOTIDE SEQUENCE</scope>
    <source>
        <tissue evidence="2">Leaves</tissue>
    </source>
</reference>
<organism evidence="2 3">
    <name type="scientific">Helianthus annuus</name>
    <name type="common">Common sunflower</name>
    <dbReference type="NCBI Taxonomy" id="4232"/>
    <lineage>
        <taxon>Eukaryota</taxon>
        <taxon>Viridiplantae</taxon>
        <taxon>Streptophyta</taxon>
        <taxon>Embryophyta</taxon>
        <taxon>Tracheophyta</taxon>
        <taxon>Spermatophyta</taxon>
        <taxon>Magnoliopsida</taxon>
        <taxon>eudicotyledons</taxon>
        <taxon>Gunneridae</taxon>
        <taxon>Pentapetalae</taxon>
        <taxon>asterids</taxon>
        <taxon>campanulids</taxon>
        <taxon>Asterales</taxon>
        <taxon>Asteraceae</taxon>
        <taxon>Asteroideae</taxon>
        <taxon>Heliantheae alliance</taxon>
        <taxon>Heliantheae</taxon>
        <taxon>Helianthus</taxon>
    </lineage>
</organism>
<evidence type="ECO:0000313" key="2">
    <source>
        <dbReference type="EMBL" id="KAF5783666.1"/>
    </source>
</evidence>
<sequence>MFPYHVIQPPSAAPLLISALAYPMHVQFLKHNSLHASNPKLMFTRAVDVSGTLARANSTNPSPISHICVPAFLLQPLEPSLRYQSCGDCGSYPGRQSHSKVPDLYGSQKPKGPQWL</sequence>
<evidence type="ECO:0000313" key="3">
    <source>
        <dbReference type="Proteomes" id="UP000215914"/>
    </source>
</evidence>
<dbReference type="Gramene" id="mRNA:HanXRQr2_Chr11g0510571">
    <property type="protein sequence ID" value="CDS:HanXRQr2_Chr11g0510571.1"/>
    <property type="gene ID" value="HanXRQr2_Chr11g0510571"/>
</dbReference>
<dbReference type="Proteomes" id="UP000215914">
    <property type="component" value="Unassembled WGS sequence"/>
</dbReference>